<dbReference type="EMBL" id="KV454407">
    <property type="protein sequence ID" value="ODQ67399.1"/>
    <property type="molecule type" value="Genomic_DNA"/>
</dbReference>
<sequence length="57" mass="6586">MQSKYYNYSASNRVYYGDYRPQTENMPVLLVPFTGWAMLDKKWAVLTLAALQACGFI</sequence>
<reference evidence="1 2" key="1">
    <citation type="journal article" date="2016" name="Proc. Natl. Acad. Sci. U.S.A.">
        <title>Comparative genomics of biotechnologically important yeasts.</title>
        <authorList>
            <person name="Riley R."/>
            <person name="Haridas S."/>
            <person name="Wolfe K.H."/>
            <person name="Lopes M.R."/>
            <person name="Hittinger C.T."/>
            <person name="Goeker M."/>
            <person name="Salamov A.A."/>
            <person name="Wisecaver J.H."/>
            <person name="Long T.M."/>
            <person name="Calvey C.H."/>
            <person name="Aerts A.L."/>
            <person name="Barry K.W."/>
            <person name="Choi C."/>
            <person name="Clum A."/>
            <person name="Coughlan A.Y."/>
            <person name="Deshpande S."/>
            <person name="Douglass A.P."/>
            <person name="Hanson S.J."/>
            <person name="Klenk H.-P."/>
            <person name="LaButti K.M."/>
            <person name="Lapidus A."/>
            <person name="Lindquist E.A."/>
            <person name="Lipzen A.M."/>
            <person name="Meier-Kolthoff J.P."/>
            <person name="Ohm R.A."/>
            <person name="Otillar R.P."/>
            <person name="Pangilinan J.L."/>
            <person name="Peng Y."/>
            <person name="Rokas A."/>
            <person name="Rosa C.A."/>
            <person name="Scheuner C."/>
            <person name="Sibirny A.A."/>
            <person name="Slot J.C."/>
            <person name="Stielow J.B."/>
            <person name="Sun H."/>
            <person name="Kurtzman C.P."/>
            <person name="Blackwell M."/>
            <person name="Grigoriev I.V."/>
            <person name="Jeffries T.W."/>
        </authorList>
    </citation>
    <scope>NUCLEOTIDE SEQUENCE [LARGE SCALE GENOMIC DNA]</scope>
    <source>
        <strain evidence="1 2">DSM 6958</strain>
    </source>
</reference>
<name>A0A1E3PPN9_9ASCO</name>
<gene>
    <name evidence="1" type="ORF">NADFUDRAFT_81887</name>
</gene>
<evidence type="ECO:0000313" key="2">
    <source>
        <dbReference type="Proteomes" id="UP000095009"/>
    </source>
</evidence>
<accession>A0A1E3PPN9</accession>
<proteinExistence type="predicted"/>
<protein>
    <submittedName>
        <fullName evidence="1">Uncharacterized protein</fullName>
    </submittedName>
</protein>
<organism evidence="1 2">
    <name type="scientific">Nadsonia fulvescens var. elongata DSM 6958</name>
    <dbReference type="NCBI Taxonomy" id="857566"/>
    <lineage>
        <taxon>Eukaryota</taxon>
        <taxon>Fungi</taxon>
        <taxon>Dikarya</taxon>
        <taxon>Ascomycota</taxon>
        <taxon>Saccharomycotina</taxon>
        <taxon>Dipodascomycetes</taxon>
        <taxon>Dipodascales</taxon>
        <taxon>Dipodascales incertae sedis</taxon>
        <taxon>Nadsonia</taxon>
    </lineage>
</organism>
<evidence type="ECO:0000313" key="1">
    <source>
        <dbReference type="EMBL" id="ODQ67399.1"/>
    </source>
</evidence>
<dbReference type="Proteomes" id="UP000095009">
    <property type="component" value="Unassembled WGS sequence"/>
</dbReference>
<keyword evidence="2" id="KW-1185">Reference proteome</keyword>
<dbReference type="AlphaFoldDB" id="A0A1E3PPN9"/>